<dbReference type="EMBL" id="JAKLTR010000006">
    <property type="protein sequence ID" value="MCG2614862.1"/>
    <property type="molecule type" value="Genomic_DNA"/>
</dbReference>
<reference evidence="1" key="1">
    <citation type="submission" date="2022-01" db="EMBL/GenBank/DDBJ databases">
        <authorList>
            <person name="Jo J.-H."/>
            <person name="Im W.-T."/>
        </authorList>
    </citation>
    <scope>NUCLEOTIDE SEQUENCE</scope>
    <source>
        <strain evidence="1">NA20</strain>
    </source>
</reference>
<accession>A0ABS9KR98</accession>
<organism evidence="1 2">
    <name type="scientific">Terrimonas ginsenosidimutans</name>
    <dbReference type="NCBI Taxonomy" id="2908004"/>
    <lineage>
        <taxon>Bacteria</taxon>
        <taxon>Pseudomonadati</taxon>
        <taxon>Bacteroidota</taxon>
        <taxon>Chitinophagia</taxon>
        <taxon>Chitinophagales</taxon>
        <taxon>Chitinophagaceae</taxon>
        <taxon>Terrimonas</taxon>
    </lineage>
</organism>
<dbReference type="RefSeq" id="WP_237871672.1">
    <property type="nucleotide sequence ID" value="NZ_JAKLTR010000006.1"/>
</dbReference>
<sequence length="197" mass="22523">MKPHFILLLFCACIGCQSKKESAFQLELVQFGKAYTAFRNSESDYDKYKARHDSMLWQAREMVCQKKYDTVTIRIKNIIDFGGEGSYEIACESVSQPLFYTARVRFKDSLDVEKSPFYKFRRSISKGDIIRIPIYMYEVPAMGLDNGSFEVVFWPIPDGVADVISQLRNDVYNNWGGTPADIFVSDDCKGRPKATGL</sequence>
<comment type="caution">
    <text evidence="1">The sequence shown here is derived from an EMBL/GenBank/DDBJ whole genome shotgun (WGS) entry which is preliminary data.</text>
</comment>
<evidence type="ECO:0000313" key="1">
    <source>
        <dbReference type="EMBL" id="MCG2614862.1"/>
    </source>
</evidence>
<evidence type="ECO:0008006" key="3">
    <source>
        <dbReference type="Google" id="ProtNLM"/>
    </source>
</evidence>
<proteinExistence type="predicted"/>
<protein>
    <recommendedName>
        <fullName evidence="3">DUF3828 domain-containing protein</fullName>
    </recommendedName>
</protein>
<dbReference type="Proteomes" id="UP001165367">
    <property type="component" value="Unassembled WGS sequence"/>
</dbReference>
<keyword evidence="2" id="KW-1185">Reference proteome</keyword>
<name>A0ABS9KR98_9BACT</name>
<evidence type="ECO:0000313" key="2">
    <source>
        <dbReference type="Proteomes" id="UP001165367"/>
    </source>
</evidence>
<gene>
    <name evidence="1" type="ORF">LZZ85_11240</name>
</gene>